<name>A0AAU8FGI6_9BACT</name>
<dbReference type="RefSeq" id="WP_353718954.1">
    <property type="nucleotide sequence ID" value="NZ_CP159289.1"/>
</dbReference>
<accession>A0AAU8FGI6</accession>
<organism evidence="1">
    <name type="scientific">Dyadobacter sp. 676</name>
    <dbReference type="NCBI Taxonomy" id="3088362"/>
    <lineage>
        <taxon>Bacteria</taxon>
        <taxon>Pseudomonadati</taxon>
        <taxon>Bacteroidota</taxon>
        <taxon>Cytophagia</taxon>
        <taxon>Cytophagales</taxon>
        <taxon>Spirosomataceae</taxon>
        <taxon>Dyadobacter</taxon>
    </lineage>
</organism>
<proteinExistence type="predicted"/>
<sequence length="73" mass="7651">MPRLAPYLLAAGMLLPGLLPGTASVAQSYMRLYPGAIPNSIAGPDRETSTANETVDSLTSHVSIPGLTIFLPR</sequence>
<dbReference type="EMBL" id="CP159289">
    <property type="protein sequence ID" value="XCH23630.1"/>
    <property type="molecule type" value="Genomic_DNA"/>
</dbReference>
<dbReference type="AlphaFoldDB" id="A0AAU8FGI6"/>
<gene>
    <name evidence="1" type="ORF">ABV298_25505</name>
</gene>
<reference evidence="1" key="1">
    <citation type="submission" date="2024-06" db="EMBL/GenBank/DDBJ databases">
        <title>Sequencing and assembly of the genome of Dyadobacter sp. strain 676, a symbiont of Cyamopsis tetragonoloba.</title>
        <authorList>
            <person name="Guro P."/>
            <person name="Sazanova A."/>
            <person name="Kuznetsova I."/>
            <person name="Belimov A."/>
            <person name="Safronova V."/>
        </authorList>
    </citation>
    <scope>NUCLEOTIDE SEQUENCE</scope>
    <source>
        <strain evidence="1">676</strain>
    </source>
</reference>
<evidence type="ECO:0000313" key="1">
    <source>
        <dbReference type="EMBL" id="XCH23630.1"/>
    </source>
</evidence>
<protein>
    <submittedName>
        <fullName evidence="1">Uncharacterized protein</fullName>
    </submittedName>
</protein>